<dbReference type="Proteomes" id="UP000249458">
    <property type="component" value="Unassembled WGS sequence"/>
</dbReference>
<dbReference type="EMBL" id="MVJN01000002">
    <property type="protein sequence ID" value="RAP37975.1"/>
    <property type="molecule type" value="Genomic_DNA"/>
</dbReference>
<protein>
    <recommendedName>
        <fullName evidence="5">Dot/Icm T4SS effector</fullName>
    </recommendedName>
</protein>
<dbReference type="RefSeq" id="WP_112218524.1">
    <property type="nucleotide sequence ID" value="NZ_MVJN01000002.1"/>
</dbReference>
<organism evidence="3 4">
    <name type="scientific">Legionella quinlivanii</name>
    <dbReference type="NCBI Taxonomy" id="45073"/>
    <lineage>
        <taxon>Bacteria</taxon>
        <taxon>Pseudomonadati</taxon>
        <taxon>Pseudomonadota</taxon>
        <taxon>Gammaproteobacteria</taxon>
        <taxon>Legionellales</taxon>
        <taxon>Legionellaceae</taxon>
        <taxon>Legionella</taxon>
    </lineage>
</organism>
<evidence type="ECO:0000256" key="2">
    <source>
        <dbReference type="SAM" id="MobiDB-lite"/>
    </source>
</evidence>
<evidence type="ECO:0000313" key="4">
    <source>
        <dbReference type="Proteomes" id="UP000249458"/>
    </source>
</evidence>
<proteinExistence type="predicted"/>
<evidence type="ECO:0000256" key="1">
    <source>
        <dbReference type="SAM" id="Coils"/>
    </source>
</evidence>
<gene>
    <name evidence="3" type="ORF">B1207_03020</name>
</gene>
<evidence type="ECO:0000313" key="3">
    <source>
        <dbReference type="EMBL" id="RAP37975.1"/>
    </source>
</evidence>
<comment type="caution">
    <text evidence="3">The sequence shown here is derived from an EMBL/GenBank/DDBJ whole genome shotgun (WGS) entry which is preliminary data.</text>
</comment>
<feature type="compositionally biased region" description="Polar residues" evidence="2">
    <location>
        <begin position="428"/>
        <end position="446"/>
    </location>
</feature>
<dbReference type="AlphaFoldDB" id="A0A364LM80"/>
<feature type="coiled-coil region" evidence="1">
    <location>
        <begin position="24"/>
        <end position="51"/>
    </location>
</feature>
<feature type="compositionally biased region" description="Basic and acidic residues" evidence="2">
    <location>
        <begin position="382"/>
        <end position="392"/>
    </location>
</feature>
<accession>A0A364LM80</accession>
<name>A0A364LM80_9GAMM</name>
<sequence>MPKRRGFAFDIDNCLLNAAFYRYVQGAEEGYKNLQKQLSSLEEEAINSNNTEELDAIYQEHLGKLTAIFYKVNRELIQLFNENASEYASSDAYVFSNRQCYSDDLLNSYTNKSGSGFYYFNLICKAIDATPNYMLMADVFNKQPYGTAMEAIKQFVNPANEYDPKKIGEARKQQYKHLEWAHDKSKLIIAIWEMYEFALKYRNDSETHDFYILDDNPEILNDLHNYLSKFPQMIPQNINLHIIGYEGPLKPDGTPNPELFKRYAPIAGEGSLDIDHIAFVKNIVAVTITKLGRTPGELSEPTQGRPIRDYLSAYQAGFQMGHLECVKHYLPGDKAVVDETPFIEPAASVAPAAAESSAQSKKSFLDRMGSSLLNLPNIVRSKNKEKEPEKGSKYKAKSFPTPPSESASNLLGKTNSLPTVISDPDYDVTQSDPLMPSQQTATSPHSEQPEANPGARQQFFKPSARPAEQQAQTSILSQHRGGTPKSS</sequence>
<evidence type="ECO:0008006" key="5">
    <source>
        <dbReference type="Google" id="ProtNLM"/>
    </source>
</evidence>
<keyword evidence="1" id="KW-0175">Coiled coil</keyword>
<feature type="compositionally biased region" description="Polar residues" evidence="2">
    <location>
        <begin position="404"/>
        <end position="419"/>
    </location>
</feature>
<reference evidence="3 4" key="1">
    <citation type="submission" date="2017-02" db="EMBL/GenBank/DDBJ databases">
        <title>Legionella quilivanii strain from human: case report and whole genome sequencing analysis.</title>
        <authorList>
            <person name="Lalancette C."/>
            <person name="Leduc J.-M."/>
            <person name="Levesque S."/>
            <person name="Fournier E."/>
            <person name="Saoud J."/>
            <person name="Faucher S.P."/>
            <person name="Bernard K."/>
            <person name="Martineau C."/>
            <person name="Longtin J."/>
        </authorList>
    </citation>
    <scope>NUCLEOTIDE SEQUENCE [LARGE SCALE GENOMIC DNA]</scope>
    <source>
        <strain evidence="3 4">ID143958</strain>
    </source>
</reference>
<feature type="region of interest" description="Disordered" evidence="2">
    <location>
        <begin position="375"/>
        <end position="487"/>
    </location>
</feature>